<reference evidence="5 6" key="1">
    <citation type="submission" date="2019-11" db="EMBL/GenBank/DDBJ databases">
        <title>First report of rice panicle blight caused by Xanthomonas sp. in Iran.</title>
        <authorList>
            <person name="Mirghasempour S.A."/>
            <person name="Huang S."/>
            <person name="Brady C.L."/>
            <person name="Studholme D.J."/>
        </authorList>
    </citation>
    <scope>NUCLEOTIDE SEQUENCE [LARGE SCALE GENOMIC DNA]</scope>
    <source>
        <strain evidence="3 6">ASD011</strain>
        <strain evidence="5">SAM114</strain>
    </source>
</reference>
<dbReference type="SUPFAM" id="SSF53474">
    <property type="entry name" value="alpha/beta-Hydrolases"/>
    <property type="match status" value="1"/>
</dbReference>
<evidence type="ECO:0000256" key="1">
    <source>
        <dbReference type="SAM" id="MobiDB-lite"/>
    </source>
</evidence>
<dbReference type="RefSeq" id="WP_153751908.1">
    <property type="nucleotide sequence ID" value="NZ_WJPM01000012.1"/>
</dbReference>
<proteinExistence type="predicted"/>
<organism evidence="3 6">
    <name type="scientific">Xanthomonas sontii</name>
    <dbReference type="NCBI Taxonomy" id="2650745"/>
    <lineage>
        <taxon>Bacteria</taxon>
        <taxon>Pseudomonadati</taxon>
        <taxon>Pseudomonadota</taxon>
        <taxon>Gammaproteobacteria</taxon>
        <taxon>Lysobacterales</taxon>
        <taxon>Lysobacteraceae</taxon>
        <taxon>Xanthomonas</taxon>
    </lineage>
</organism>
<name>A0A6N7QAW7_9XANT</name>
<feature type="compositionally biased region" description="Low complexity" evidence="1">
    <location>
        <begin position="374"/>
        <end position="391"/>
    </location>
</feature>
<feature type="compositionally biased region" description="Basic and acidic residues" evidence="1">
    <location>
        <begin position="392"/>
        <end position="402"/>
    </location>
</feature>
<feature type="region of interest" description="Disordered" evidence="1">
    <location>
        <begin position="1"/>
        <end position="29"/>
    </location>
</feature>
<dbReference type="AlphaFoldDB" id="A0A6N7QAW7"/>
<evidence type="ECO:0000313" key="3">
    <source>
        <dbReference type="EMBL" id="MRH01444.1"/>
    </source>
</evidence>
<evidence type="ECO:0000313" key="5">
    <source>
        <dbReference type="Proteomes" id="UP000437931"/>
    </source>
</evidence>
<reference evidence="4" key="2">
    <citation type="journal article" date="2020" name="Plant Dis.">
        <title>A Grain Rot of Rice in Iran Caused by a Xanthomonas Strain Closely Related to X. sacchari.</title>
        <authorList>
            <person name="Mirghasempour S.A."/>
            <person name="Huang S."/>
            <person name="Studholme D.J."/>
            <person name="Brady C.L."/>
        </authorList>
    </citation>
    <scope>NUCLEOTIDE SEQUENCE</scope>
    <source>
        <strain evidence="4">SAM114</strain>
    </source>
</reference>
<accession>A0A6N7QAW7</accession>
<dbReference type="EMBL" id="WJPM01000012">
    <property type="protein sequence ID" value="MRH75782.1"/>
    <property type="molecule type" value="Genomic_DNA"/>
</dbReference>
<dbReference type="Pfam" id="PF20410">
    <property type="entry name" value="X-Tfes_XVIPCD"/>
    <property type="match status" value="1"/>
</dbReference>
<comment type="caution">
    <text evidence="3">The sequence shown here is derived from an EMBL/GenBank/DDBJ whole genome shotgun (WGS) entry which is preliminary data.</text>
</comment>
<dbReference type="EMBL" id="WJPN01000012">
    <property type="protein sequence ID" value="MRH01444.1"/>
    <property type="molecule type" value="Genomic_DNA"/>
</dbReference>
<feature type="region of interest" description="Disordered" evidence="1">
    <location>
        <begin position="359"/>
        <end position="402"/>
    </location>
</feature>
<keyword evidence="5" id="KW-1185">Reference proteome</keyword>
<evidence type="ECO:0000313" key="4">
    <source>
        <dbReference type="EMBL" id="MRH75782.1"/>
    </source>
</evidence>
<dbReference type="InterPro" id="IPR029058">
    <property type="entry name" value="AB_hydrolase_fold"/>
</dbReference>
<gene>
    <name evidence="3" type="ORF">GIY21_14210</name>
    <name evidence="4" type="ORF">GIY22_14250</name>
</gene>
<dbReference type="Gene3D" id="3.40.50.1820">
    <property type="entry name" value="alpha/beta hydrolase"/>
    <property type="match status" value="1"/>
</dbReference>
<protein>
    <submittedName>
        <fullName evidence="3">DUF2974 domain-containing protein</fullName>
    </submittedName>
</protein>
<dbReference type="Proteomes" id="UP000437931">
    <property type="component" value="Unassembled WGS sequence"/>
</dbReference>
<feature type="domain" description="X-Tfes XVIPCD" evidence="2">
    <location>
        <begin position="291"/>
        <end position="382"/>
    </location>
</feature>
<evidence type="ECO:0000259" key="2">
    <source>
        <dbReference type="Pfam" id="PF20410"/>
    </source>
</evidence>
<dbReference type="InterPro" id="IPR046519">
    <property type="entry name" value="X-Tfes_XVIPCD"/>
</dbReference>
<evidence type="ECO:0000313" key="6">
    <source>
        <dbReference type="Proteomes" id="UP000439314"/>
    </source>
</evidence>
<sequence>MNQNDLSPSDPSTSFSDAVRGQQPQAVDRQLPPLLQDLYHAAAERRAGGAETFAALPDGWSRMDDAALQRAGIDPSLQHDAKSGFDAAFYRNPQGNVVLGFCGTDELKDWKHNLGQGLGFSDSQYASAIQLGSQAKQAFGDNLLISGHSLGGGLAAASSMVNDVPAVTFNAAGVNDKTLEREGLDADAAKAYAADGLIRGYHVKNELLTYLQEDNLLTRGLMPDAAGHQIQLPEPDPLSFGQRLIPGMMLKHRLDLHGIDSVMKAEDLAQNQSQGQVQSQGQSGSLSTGSRLFNDAVVQLDGQRDRLGLHDDAAFLNTAASVAARAGQDGLQRIDQVLPSRDGDRLFAVQGQPENPAHLRSQVQTAAAAHEPSQANVGQLQQQNLQAPPQQQEERQRSVAMQ</sequence>
<dbReference type="Proteomes" id="UP000439314">
    <property type="component" value="Unassembled WGS sequence"/>
</dbReference>
<dbReference type="Pfam" id="PF26363">
    <property type="entry name" value="Phospholipase-like"/>
    <property type="match status" value="1"/>
</dbReference>
<feature type="compositionally biased region" description="Polar residues" evidence="1">
    <location>
        <begin position="1"/>
        <end position="16"/>
    </location>
</feature>